<proteinExistence type="predicted"/>
<name>A0A8J4M0T2_9BACL</name>
<keyword evidence="3" id="KW-1003">Cell membrane</keyword>
<evidence type="ECO:0000313" key="10">
    <source>
        <dbReference type="Proteomes" id="UP000677918"/>
    </source>
</evidence>
<reference evidence="9" key="1">
    <citation type="submission" date="2021-04" db="EMBL/GenBank/DDBJ databases">
        <title>Draft genome sequence of Xylanibacillus composti strain K13.</title>
        <authorList>
            <person name="Uke A."/>
            <person name="Chhe C."/>
            <person name="Baramee S."/>
            <person name="Kosugi A."/>
        </authorList>
    </citation>
    <scope>NUCLEOTIDE SEQUENCE</scope>
    <source>
        <strain evidence="9">K13</strain>
    </source>
</reference>
<dbReference type="CDD" id="cd17321">
    <property type="entry name" value="MFS_MMR_MDR_like"/>
    <property type="match status" value="1"/>
</dbReference>
<gene>
    <name evidence="9" type="ORF">XYCOK13_09390</name>
</gene>
<dbReference type="Gene3D" id="1.20.1250.20">
    <property type="entry name" value="MFS general substrate transporter like domains"/>
    <property type="match status" value="1"/>
</dbReference>
<dbReference type="AlphaFoldDB" id="A0A8J4M0T2"/>
<dbReference type="PANTHER" id="PTHR42718">
    <property type="entry name" value="MAJOR FACILITATOR SUPERFAMILY MULTIDRUG TRANSPORTER MFSC"/>
    <property type="match status" value="1"/>
</dbReference>
<feature type="transmembrane region" description="Helical" evidence="7">
    <location>
        <begin position="239"/>
        <end position="260"/>
    </location>
</feature>
<feature type="transmembrane region" description="Helical" evidence="7">
    <location>
        <begin position="62"/>
        <end position="82"/>
    </location>
</feature>
<dbReference type="Pfam" id="PF07690">
    <property type="entry name" value="MFS_1"/>
    <property type="match status" value="1"/>
</dbReference>
<sequence>MSQSTHEHYDSPGTPAAPPQAGSKQWIGLAVLALPTLLLALDISVLYIALPHLGADLNPGSSQMLWIMDIYGFMIAGFLVTMGTLGDRIGRRKLLMIGASCFGIASILAAFSVSAEMLIVTRALLGIAGATLMPSTLSLISNMFRNPNQRSVAIGVWMSCFMVGTIIGPLVGGIMLEFFWWGSVFLLGVPVMVLLLVLAPFLLPEYRDTQAGRIDLVSVVLSLITMLPIIYGIKELAKYGWQILPVATIVTGLLFGLLFVRRQRKLTDPLVDVSLFRNSAFGASLGIMLLGGISMGGVFLFVTQYLQMVEGLSPLRAGLWLIPQALGMIAGSMLAPALTRHIRPAYVIAGGLLIAAIGLLMLTQVEAAGSLALLVTGFVIASFGFGPQGVLVTDLVVSSAPPEKTGSASAMSETSAELGMALGVAVMGSIGTAVYRAQVGENMPQGLPGDISEAARDTLAGAWNAAEHLPQDVGTQLLGSAQSAFTDGLNTVAGVGTVCVIVFALLAVFLLKQVRPAGDGQPARDA</sequence>
<dbReference type="EMBL" id="BOVK01000013">
    <property type="protein sequence ID" value="GIQ68115.1"/>
    <property type="molecule type" value="Genomic_DNA"/>
</dbReference>
<dbReference type="Proteomes" id="UP000677918">
    <property type="component" value="Unassembled WGS sequence"/>
</dbReference>
<keyword evidence="6 7" id="KW-0472">Membrane</keyword>
<feature type="transmembrane region" description="Helical" evidence="7">
    <location>
        <begin position="152"/>
        <end position="172"/>
    </location>
</feature>
<dbReference type="InterPro" id="IPR036259">
    <property type="entry name" value="MFS_trans_sf"/>
</dbReference>
<keyword evidence="4 7" id="KW-0812">Transmembrane</keyword>
<evidence type="ECO:0000256" key="4">
    <source>
        <dbReference type="ARBA" id="ARBA00022692"/>
    </source>
</evidence>
<feature type="transmembrane region" description="Helical" evidence="7">
    <location>
        <begin position="345"/>
        <end position="365"/>
    </location>
</feature>
<comment type="caution">
    <text evidence="9">The sequence shown here is derived from an EMBL/GenBank/DDBJ whole genome shotgun (WGS) entry which is preliminary data.</text>
</comment>
<evidence type="ECO:0000256" key="2">
    <source>
        <dbReference type="ARBA" id="ARBA00022448"/>
    </source>
</evidence>
<evidence type="ECO:0000313" key="9">
    <source>
        <dbReference type="EMBL" id="GIQ68115.1"/>
    </source>
</evidence>
<feature type="transmembrane region" description="Helical" evidence="7">
    <location>
        <begin position="281"/>
        <end position="306"/>
    </location>
</feature>
<feature type="domain" description="Major facilitator superfamily (MFS) profile" evidence="8">
    <location>
        <begin position="28"/>
        <end position="515"/>
    </location>
</feature>
<keyword evidence="2" id="KW-0813">Transport</keyword>
<comment type="subcellular location">
    <subcellularLocation>
        <location evidence="1">Cell membrane</location>
        <topology evidence="1">Multi-pass membrane protein</topology>
    </subcellularLocation>
</comment>
<feature type="transmembrane region" description="Helical" evidence="7">
    <location>
        <begin position="26"/>
        <end position="50"/>
    </location>
</feature>
<feature type="transmembrane region" description="Helical" evidence="7">
    <location>
        <begin position="178"/>
        <end position="202"/>
    </location>
</feature>
<dbReference type="InterPro" id="IPR020846">
    <property type="entry name" value="MFS_dom"/>
</dbReference>
<protein>
    <submittedName>
        <fullName evidence="9">MFS transporter</fullName>
    </submittedName>
</protein>
<accession>A0A8J4M0T2</accession>
<dbReference type="SUPFAM" id="SSF103473">
    <property type="entry name" value="MFS general substrate transporter"/>
    <property type="match status" value="1"/>
</dbReference>
<dbReference type="InterPro" id="IPR011701">
    <property type="entry name" value="MFS"/>
</dbReference>
<feature type="transmembrane region" description="Helical" evidence="7">
    <location>
        <begin position="418"/>
        <end position="437"/>
    </location>
</feature>
<feature type="transmembrane region" description="Helical" evidence="7">
    <location>
        <begin position="318"/>
        <end position="338"/>
    </location>
</feature>
<dbReference type="PROSITE" id="PS50850">
    <property type="entry name" value="MFS"/>
    <property type="match status" value="1"/>
</dbReference>
<evidence type="ECO:0000256" key="6">
    <source>
        <dbReference type="ARBA" id="ARBA00023136"/>
    </source>
</evidence>
<feature type="transmembrane region" description="Helical" evidence="7">
    <location>
        <begin position="492"/>
        <end position="511"/>
    </location>
</feature>
<feature type="transmembrane region" description="Helical" evidence="7">
    <location>
        <begin position="94"/>
        <end position="113"/>
    </location>
</feature>
<feature type="transmembrane region" description="Helical" evidence="7">
    <location>
        <begin position="119"/>
        <end position="140"/>
    </location>
</feature>
<evidence type="ECO:0000259" key="8">
    <source>
        <dbReference type="PROSITE" id="PS50850"/>
    </source>
</evidence>
<evidence type="ECO:0000256" key="7">
    <source>
        <dbReference type="SAM" id="Phobius"/>
    </source>
</evidence>
<keyword evidence="10" id="KW-1185">Reference proteome</keyword>
<dbReference type="GO" id="GO:0022857">
    <property type="term" value="F:transmembrane transporter activity"/>
    <property type="evidence" value="ECO:0007669"/>
    <property type="project" value="InterPro"/>
</dbReference>
<keyword evidence="5 7" id="KW-1133">Transmembrane helix</keyword>
<feature type="transmembrane region" description="Helical" evidence="7">
    <location>
        <begin position="371"/>
        <end position="397"/>
    </location>
</feature>
<feature type="transmembrane region" description="Helical" evidence="7">
    <location>
        <begin position="214"/>
        <end position="233"/>
    </location>
</feature>
<evidence type="ECO:0000256" key="5">
    <source>
        <dbReference type="ARBA" id="ARBA00022989"/>
    </source>
</evidence>
<dbReference type="Gene3D" id="1.20.1720.10">
    <property type="entry name" value="Multidrug resistance protein D"/>
    <property type="match status" value="1"/>
</dbReference>
<dbReference type="GO" id="GO:0005886">
    <property type="term" value="C:plasma membrane"/>
    <property type="evidence" value="ECO:0007669"/>
    <property type="project" value="UniProtKB-SubCell"/>
</dbReference>
<dbReference type="PANTHER" id="PTHR42718:SF47">
    <property type="entry name" value="METHYL VIOLOGEN RESISTANCE PROTEIN SMVA"/>
    <property type="match status" value="1"/>
</dbReference>
<organism evidence="9 10">
    <name type="scientific">Xylanibacillus composti</name>
    <dbReference type="NCBI Taxonomy" id="1572762"/>
    <lineage>
        <taxon>Bacteria</taxon>
        <taxon>Bacillati</taxon>
        <taxon>Bacillota</taxon>
        <taxon>Bacilli</taxon>
        <taxon>Bacillales</taxon>
        <taxon>Paenibacillaceae</taxon>
        <taxon>Xylanibacillus</taxon>
    </lineage>
</organism>
<evidence type="ECO:0000256" key="1">
    <source>
        <dbReference type="ARBA" id="ARBA00004651"/>
    </source>
</evidence>
<evidence type="ECO:0000256" key="3">
    <source>
        <dbReference type="ARBA" id="ARBA00022475"/>
    </source>
</evidence>